<dbReference type="GO" id="GO:0006366">
    <property type="term" value="P:transcription by RNA polymerase II"/>
    <property type="evidence" value="ECO:0007669"/>
    <property type="project" value="TreeGrafter"/>
</dbReference>
<dbReference type="Pfam" id="PF01000">
    <property type="entry name" value="RNA_pol_A_bac"/>
    <property type="match status" value="1"/>
</dbReference>
<reference evidence="9" key="1">
    <citation type="submission" date="2015-09" db="EMBL/GenBank/DDBJ databases">
        <title>Scylla olivacea transcriptome.</title>
        <authorList>
            <person name="Ikhwanuddin M."/>
        </authorList>
    </citation>
    <scope>NUCLEOTIDE SEQUENCE</scope>
</reference>
<dbReference type="InterPro" id="IPR036643">
    <property type="entry name" value="RNApol_insert_sf"/>
</dbReference>
<evidence type="ECO:0000256" key="7">
    <source>
        <dbReference type="SAM" id="MobiDB-lite"/>
    </source>
</evidence>
<evidence type="ECO:0000256" key="4">
    <source>
        <dbReference type="ARBA" id="ARBA00023242"/>
    </source>
</evidence>
<evidence type="ECO:0000256" key="6">
    <source>
        <dbReference type="ARBA" id="ARBA00072506"/>
    </source>
</evidence>
<dbReference type="InterPro" id="IPR036603">
    <property type="entry name" value="RBP11-like"/>
</dbReference>
<dbReference type="SUPFAM" id="SSF55257">
    <property type="entry name" value="RBP11-like subunits of RNA polymerase"/>
    <property type="match status" value="1"/>
</dbReference>
<dbReference type="Pfam" id="PF01193">
    <property type="entry name" value="RNA_pol_L"/>
    <property type="match status" value="1"/>
</dbReference>
<organism evidence="9">
    <name type="scientific">Scylla olivacea</name>
    <name type="common">Orange mud crab</name>
    <name type="synonym">Cancer olivacea</name>
    <dbReference type="NCBI Taxonomy" id="85551"/>
    <lineage>
        <taxon>Eukaryota</taxon>
        <taxon>Metazoa</taxon>
        <taxon>Ecdysozoa</taxon>
        <taxon>Arthropoda</taxon>
        <taxon>Crustacea</taxon>
        <taxon>Multicrustacea</taxon>
        <taxon>Malacostraca</taxon>
        <taxon>Eumalacostraca</taxon>
        <taxon>Eucarida</taxon>
        <taxon>Decapoda</taxon>
        <taxon>Pleocyemata</taxon>
        <taxon>Brachyura</taxon>
        <taxon>Eubrachyura</taxon>
        <taxon>Portunoidea</taxon>
        <taxon>Portunidae</taxon>
        <taxon>Portuninae</taxon>
        <taxon>Scylla</taxon>
    </lineage>
</organism>
<dbReference type="CDD" id="cd07031">
    <property type="entry name" value="RNAP_II_RPB3"/>
    <property type="match status" value="1"/>
</dbReference>
<dbReference type="GO" id="GO:0005665">
    <property type="term" value="C:RNA polymerase II, core complex"/>
    <property type="evidence" value="ECO:0007669"/>
    <property type="project" value="TreeGrafter"/>
</dbReference>
<feature type="region of interest" description="Disordered" evidence="7">
    <location>
        <begin position="203"/>
        <end position="226"/>
    </location>
</feature>
<dbReference type="InterPro" id="IPR022842">
    <property type="entry name" value="RNAP_Rpo3/Rpb3/RPAC1"/>
</dbReference>
<dbReference type="GO" id="GO:0046983">
    <property type="term" value="F:protein dimerization activity"/>
    <property type="evidence" value="ECO:0007669"/>
    <property type="project" value="InterPro"/>
</dbReference>
<dbReference type="EMBL" id="GDRN01096848">
    <property type="protein sequence ID" value="JAI59264.1"/>
    <property type="molecule type" value="Transcribed_RNA"/>
</dbReference>
<keyword evidence="2" id="KW-0240">DNA-directed RNA polymerase</keyword>
<dbReference type="GO" id="GO:0003899">
    <property type="term" value="F:DNA-directed RNA polymerase activity"/>
    <property type="evidence" value="ECO:0007669"/>
    <property type="project" value="InterPro"/>
</dbReference>
<dbReference type="InterPro" id="IPR011262">
    <property type="entry name" value="DNA-dir_RNA_pol_insert"/>
</dbReference>
<dbReference type="SUPFAM" id="SSF56553">
    <property type="entry name" value="Insert subdomain of RNA polymerase alpha subunit"/>
    <property type="match status" value="1"/>
</dbReference>
<feature type="compositionally biased region" description="Polar residues" evidence="7">
    <location>
        <begin position="207"/>
        <end position="217"/>
    </location>
</feature>
<comment type="subcellular location">
    <subcellularLocation>
        <location evidence="1">Nucleus</location>
    </subcellularLocation>
</comment>
<sequence>MPYANQPSLNLMELTEENIKFSIEDTDLSVANSIRRILMAETPTIAIDWVQLEENSTVLSDEFIAHRIGLIPFTSDERIEQMQYSRDCSCTDYCPECSVEFTLDVKCQDDHTRQITTADLKSSDARVIPVTSRHREDEASEYGESDDILIVKLRKGQALRLRAYAVKGFGKEHAKWNPTSSVAFEYDPDNALRHTLLPKPEEWPKSEYSNLDENTPQADFDPSGKPNKYFFNVESSGSLKPENIILMGIAALKKKLSDLQNQLSMEAQSDALAIN</sequence>
<feature type="domain" description="DNA-directed RNA polymerase RpoA/D/Rpb3-type" evidence="8">
    <location>
        <begin position="18"/>
        <end position="262"/>
    </location>
</feature>
<dbReference type="FunFam" id="2.170.120.12:FF:000002">
    <property type="entry name" value="DNA-directed RNA polymerase II subunit RPB3"/>
    <property type="match status" value="1"/>
</dbReference>
<comment type="similarity">
    <text evidence="5">Belongs to the archaeal Rpo3/eukaryotic RPB3 RNA polymerase subunit family.</text>
</comment>
<evidence type="ECO:0000259" key="8">
    <source>
        <dbReference type="SMART" id="SM00662"/>
    </source>
</evidence>
<dbReference type="InterPro" id="IPR011263">
    <property type="entry name" value="DNA-dir_RNA_pol_RpoA/D/Rpb3"/>
</dbReference>
<protein>
    <recommendedName>
        <fullName evidence="6">DNA-directed RNA polymerase II subunit RPB3</fullName>
    </recommendedName>
</protein>
<dbReference type="AlphaFoldDB" id="A0A0N7ZAM5"/>
<dbReference type="PROSITE" id="PS00446">
    <property type="entry name" value="RNA_POL_D_30KD"/>
    <property type="match status" value="1"/>
</dbReference>
<name>A0A0N7ZAM5_SCYOL</name>
<evidence type="ECO:0000256" key="1">
    <source>
        <dbReference type="ARBA" id="ARBA00004123"/>
    </source>
</evidence>
<evidence type="ECO:0000313" key="9">
    <source>
        <dbReference type="EMBL" id="JAI59264.1"/>
    </source>
</evidence>
<dbReference type="NCBIfam" id="NF001988">
    <property type="entry name" value="PRK00783.1"/>
    <property type="match status" value="1"/>
</dbReference>
<proteinExistence type="inferred from homology"/>
<keyword evidence="4" id="KW-0539">Nucleus</keyword>
<dbReference type="PANTHER" id="PTHR11800">
    <property type="entry name" value="DNA-DIRECTED RNA POLYMERASE"/>
    <property type="match status" value="1"/>
</dbReference>
<dbReference type="InterPro" id="IPR001514">
    <property type="entry name" value="DNA-dir_RNA_pol_30-40kDasu_CS"/>
</dbReference>
<dbReference type="InterPro" id="IPR050518">
    <property type="entry name" value="Rpo3/RPB3_RNA_Pol_subunit"/>
</dbReference>
<accession>A0A0N7ZAM5</accession>
<dbReference type="GO" id="GO:0003677">
    <property type="term" value="F:DNA binding"/>
    <property type="evidence" value="ECO:0007669"/>
    <property type="project" value="InterPro"/>
</dbReference>
<dbReference type="HAMAP" id="MF_00320">
    <property type="entry name" value="RNApol_arch_Rpo3"/>
    <property type="match status" value="1"/>
</dbReference>
<dbReference type="Gene3D" id="2.170.120.12">
    <property type="entry name" value="DNA-directed RNA polymerase, insert domain"/>
    <property type="match status" value="1"/>
</dbReference>
<evidence type="ECO:0000256" key="5">
    <source>
        <dbReference type="ARBA" id="ARBA00025804"/>
    </source>
</evidence>
<evidence type="ECO:0000256" key="2">
    <source>
        <dbReference type="ARBA" id="ARBA00022478"/>
    </source>
</evidence>
<dbReference type="Gene3D" id="3.30.1360.10">
    <property type="entry name" value="RNA polymerase, RBP11-like subunit"/>
    <property type="match status" value="1"/>
</dbReference>
<dbReference type="PANTHER" id="PTHR11800:SF2">
    <property type="entry name" value="DNA-DIRECTED RNA POLYMERASE II SUBUNIT RPB3"/>
    <property type="match status" value="1"/>
</dbReference>
<dbReference type="SMART" id="SM00662">
    <property type="entry name" value="RPOLD"/>
    <property type="match status" value="1"/>
</dbReference>
<evidence type="ECO:0000256" key="3">
    <source>
        <dbReference type="ARBA" id="ARBA00023163"/>
    </source>
</evidence>
<keyword evidence="3" id="KW-0804">Transcription</keyword>